<keyword evidence="2" id="KW-0547">Nucleotide-binding</keyword>
<feature type="compositionally biased region" description="Basic and acidic residues" evidence="5">
    <location>
        <begin position="9"/>
        <end position="18"/>
    </location>
</feature>
<dbReference type="Pfam" id="PF02463">
    <property type="entry name" value="SMC_N"/>
    <property type="match status" value="1"/>
</dbReference>
<comment type="subcellular location">
    <subcellularLocation>
        <location evidence="1">Nucleus</location>
    </subcellularLocation>
</comment>
<protein>
    <submittedName>
        <fullName evidence="7">SMC_N domain-containing protein</fullName>
    </submittedName>
</protein>
<evidence type="ECO:0000313" key="7">
    <source>
        <dbReference type="EnsemblMetazoa" id="CJA17471.1"/>
    </source>
</evidence>
<dbReference type="GO" id="GO:0005634">
    <property type="term" value="C:nucleus"/>
    <property type="evidence" value="ECO:0007669"/>
    <property type="project" value="UniProtKB-SubCell"/>
</dbReference>
<reference evidence="8" key="1">
    <citation type="submission" date="2010-08" db="EMBL/GenBank/DDBJ databases">
        <authorList>
            <consortium name="Caenorhabditis japonica Sequencing Consortium"/>
            <person name="Wilson R.K."/>
        </authorList>
    </citation>
    <scope>NUCLEOTIDE SEQUENCE [LARGE SCALE GENOMIC DNA]</scope>
    <source>
        <strain evidence="8">DF5081</strain>
    </source>
</reference>
<dbReference type="GO" id="GO:0000796">
    <property type="term" value="C:condensin complex"/>
    <property type="evidence" value="ECO:0007669"/>
    <property type="project" value="TreeGrafter"/>
</dbReference>
<keyword evidence="3" id="KW-0067">ATP-binding</keyword>
<evidence type="ECO:0000313" key="8">
    <source>
        <dbReference type="Proteomes" id="UP000005237"/>
    </source>
</evidence>
<dbReference type="EnsemblMetazoa" id="CJA17471.1">
    <property type="protein sequence ID" value="CJA17471.1"/>
    <property type="gene ID" value="WBGene00136675"/>
</dbReference>
<organism evidence="7 8">
    <name type="scientific">Caenorhabditis japonica</name>
    <dbReference type="NCBI Taxonomy" id="281687"/>
    <lineage>
        <taxon>Eukaryota</taxon>
        <taxon>Metazoa</taxon>
        <taxon>Ecdysozoa</taxon>
        <taxon>Nematoda</taxon>
        <taxon>Chromadorea</taxon>
        <taxon>Rhabditida</taxon>
        <taxon>Rhabditina</taxon>
        <taxon>Rhabditomorpha</taxon>
        <taxon>Rhabditoidea</taxon>
        <taxon>Rhabditidae</taxon>
        <taxon>Peloderinae</taxon>
        <taxon>Caenorhabditis</taxon>
    </lineage>
</organism>
<keyword evidence="8" id="KW-1185">Reference proteome</keyword>
<accession>A0A8R1I7V5</accession>
<dbReference type="GO" id="GO:0005524">
    <property type="term" value="F:ATP binding"/>
    <property type="evidence" value="ECO:0007669"/>
    <property type="project" value="UniProtKB-KW"/>
</dbReference>
<proteinExistence type="predicted"/>
<evidence type="ECO:0000259" key="6">
    <source>
        <dbReference type="Pfam" id="PF02463"/>
    </source>
</evidence>
<feature type="domain" description="RecF/RecN/SMC N-terminal" evidence="6">
    <location>
        <begin position="89"/>
        <end position="222"/>
    </location>
</feature>
<evidence type="ECO:0000256" key="1">
    <source>
        <dbReference type="ARBA" id="ARBA00004123"/>
    </source>
</evidence>
<feature type="region of interest" description="Disordered" evidence="5">
    <location>
        <begin position="1"/>
        <end position="28"/>
    </location>
</feature>
<evidence type="ECO:0000256" key="3">
    <source>
        <dbReference type="ARBA" id="ARBA00022840"/>
    </source>
</evidence>
<dbReference type="Gene3D" id="3.40.50.300">
    <property type="entry name" value="P-loop containing nucleotide triphosphate hydrolases"/>
    <property type="match status" value="1"/>
</dbReference>
<dbReference type="Proteomes" id="UP000005237">
    <property type="component" value="Unassembled WGS sequence"/>
</dbReference>
<dbReference type="InterPro" id="IPR003395">
    <property type="entry name" value="RecF/RecN/SMC_N"/>
</dbReference>
<reference evidence="7" key="2">
    <citation type="submission" date="2022-06" db="UniProtKB">
        <authorList>
            <consortium name="EnsemblMetazoa"/>
        </authorList>
    </citation>
    <scope>IDENTIFICATION</scope>
    <source>
        <strain evidence="7">DF5081</strain>
    </source>
</reference>
<evidence type="ECO:0000256" key="4">
    <source>
        <dbReference type="ARBA" id="ARBA00023242"/>
    </source>
</evidence>
<name>A0A8R1I7V5_CAEJA</name>
<dbReference type="AlphaFoldDB" id="A0A8R1I7V5"/>
<dbReference type="SUPFAM" id="SSF52540">
    <property type="entry name" value="P-loop containing nucleoside triphosphate hydrolases"/>
    <property type="match status" value="1"/>
</dbReference>
<keyword evidence="4" id="KW-0539">Nucleus</keyword>
<dbReference type="PANTHER" id="PTHR18937">
    <property type="entry name" value="STRUCTURAL MAINTENANCE OF CHROMOSOMES SMC FAMILY MEMBER"/>
    <property type="match status" value="1"/>
</dbReference>
<sequence length="291" mass="32998">MQPPHKRSHVSDDVKKSESVPLSTKELTPERRKKLLHTVNIVEPAIEELEPEWTWEGFEYDPNEDLLGVELAGKYEDLAIDPSGSRLIIQTIYVDNFKSYKGKHQLGPLHKNLTMILGPNGSGKSNVIDALLFVFGFKSNKIRTKKLTSLIHSSDDCKYCKVEIHYQIIKDVDEEKYTVIPDSSFKISRSVHRDGSSQYKINDSVSSLKDVQDLLKRAGIDMTHNRFLILQGEVEAIALMKPTVKNTNSGEEGMLEYIEDIVGTNRFLKPIAKLAHRVRLLEMKASRHSVA</sequence>
<dbReference type="GO" id="GO:0007076">
    <property type="term" value="P:mitotic chromosome condensation"/>
    <property type="evidence" value="ECO:0007669"/>
    <property type="project" value="TreeGrafter"/>
</dbReference>
<evidence type="ECO:0000256" key="2">
    <source>
        <dbReference type="ARBA" id="ARBA00022741"/>
    </source>
</evidence>
<dbReference type="InterPro" id="IPR027417">
    <property type="entry name" value="P-loop_NTPase"/>
</dbReference>
<dbReference type="PANTHER" id="PTHR18937:SF172">
    <property type="entry name" value="STRUCTURAL MAINTENANCE OF CHROMOSOMES PROTEIN"/>
    <property type="match status" value="1"/>
</dbReference>
<evidence type="ECO:0000256" key="5">
    <source>
        <dbReference type="SAM" id="MobiDB-lite"/>
    </source>
</evidence>